<gene>
    <name evidence="2" type="ORF">TCMB3V08_LOCUS10403</name>
</gene>
<name>A0A7R9JF58_TIMCA</name>
<feature type="region of interest" description="Disordered" evidence="1">
    <location>
        <begin position="116"/>
        <end position="214"/>
    </location>
</feature>
<organism evidence="2">
    <name type="scientific">Timema californicum</name>
    <name type="common">California timema</name>
    <name type="synonym">Walking stick</name>
    <dbReference type="NCBI Taxonomy" id="61474"/>
    <lineage>
        <taxon>Eukaryota</taxon>
        <taxon>Metazoa</taxon>
        <taxon>Ecdysozoa</taxon>
        <taxon>Arthropoda</taxon>
        <taxon>Hexapoda</taxon>
        <taxon>Insecta</taxon>
        <taxon>Pterygota</taxon>
        <taxon>Neoptera</taxon>
        <taxon>Polyneoptera</taxon>
        <taxon>Phasmatodea</taxon>
        <taxon>Timematodea</taxon>
        <taxon>Timematoidea</taxon>
        <taxon>Timematidae</taxon>
        <taxon>Timema</taxon>
    </lineage>
</organism>
<feature type="compositionally biased region" description="Pro residues" evidence="1">
    <location>
        <begin position="124"/>
        <end position="140"/>
    </location>
</feature>
<reference evidence="2" key="1">
    <citation type="submission" date="2020-11" db="EMBL/GenBank/DDBJ databases">
        <authorList>
            <person name="Tran Van P."/>
        </authorList>
    </citation>
    <scope>NUCLEOTIDE SEQUENCE</scope>
</reference>
<sequence>MSQPNLVCFLSSKQARGPQNHEAQCHHTVYTTPKAAQQGNILIQLTNWSWQDEEDEEVDWSWVQDELRLISHREEEDARGQLAASTTTEAECPPSHRASWLRASMRRVSHFRLGEPPGRVCSAPPGPLPPLPPLGPPPPVHSSTRRPHTQHQDFPRRYSAGVVQHVTVSATNSPGRHSQSSAVSSASTESSVGVSSSDETSPRPAATRPPVTSR</sequence>
<proteinExistence type="predicted"/>
<protein>
    <submittedName>
        <fullName evidence="2">(California timema) hypothetical protein</fullName>
    </submittedName>
</protein>
<feature type="compositionally biased region" description="Low complexity" evidence="1">
    <location>
        <begin position="178"/>
        <end position="199"/>
    </location>
</feature>
<feature type="compositionally biased region" description="Polar residues" evidence="1">
    <location>
        <begin position="166"/>
        <end position="177"/>
    </location>
</feature>
<dbReference type="AlphaFoldDB" id="A0A7R9JF58"/>
<feature type="region of interest" description="Disordered" evidence="1">
    <location>
        <begin position="75"/>
        <end position="95"/>
    </location>
</feature>
<dbReference type="EMBL" id="OE186294">
    <property type="protein sequence ID" value="CAD7577860.1"/>
    <property type="molecule type" value="Genomic_DNA"/>
</dbReference>
<evidence type="ECO:0000313" key="2">
    <source>
        <dbReference type="EMBL" id="CAD7577860.1"/>
    </source>
</evidence>
<evidence type="ECO:0000256" key="1">
    <source>
        <dbReference type="SAM" id="MobiDB-lite"/>
    </source>
</evidence>
<accession>A0A7R9JF58</accession>